<organism evidence="2 3">
    <name type="scientific">Rhodopirellula baltica SH28</name>
    <dbReference type="NCBI Taxonomy" id="993517"/>
    <lineage>
        <taxon>Bacteria</taxon>
        <taxon>Pseudomonadati</taxon>
        <taxon>Planctomycetota</taxon>
        <taxon>Planctomycetia</taxon>
        <taxon>Pirellulales</taxon>
        <taxon>Pirellulaceae</taxon>
        <taxon>Rhodopirellula</taxon>
    </lineage>
</organism>
<gene>
    <name evidence="2" type="ORF">RBSH_05364</name>
</gene>
<comment type="caution">
    <text evidence="2">The sequence shown here is derived from an EMBL/GenBank/DDBJ whole genome shotgun (WGS) entry which is preliminary data.</text>
</comment>
<name>K5E0Q7_RHOBT</name>
<dbReference type="Pfam" id="PF13340">
    <property type="entry name" value="DUF4096"/>
    <property type="match status" value="1"/>
</dbReference>
<dbReference type="PATRIC" id="fig|993517.3.peg.5806"/>
<proteinExistence type="predicted"/>
<evidence type="ECO:0000259" key="1">
    <source>
        <dbReference type="Pfam" id="PF13340"/>
    </source>
</evidence>
<protein>
    <recommendedName>
        <fullName evidence="1">Insertion element IS402-like domain-containing protein</fullName>
    </recommendedName>
</protein>
<evidence type="ECO:0000313" key="3">
    <source>
        <dbReference type="Proteomes" id="UP000007993"/>
    </source>
</evidence>
<dbReference type="InterPro" id="IPR025161">
    <property type="entry name" value="IS402-like_dom"/>
</dbReference>
<reference evidence="2 3" key="1">
    <citation type="journal article" date="2013" name="Mar. Genomics">
        <title>Expression of sulfatases in Rhodopirellula baltica and the diversity of sulfatases in the genus Rhodopirellula.</title>
        <authorList>
            <person name="Wegner C.E."/>
            <person name="Richter-Heitmann T."/>
            <person name="Klindworth A."/>
            <person name="Klockow C."/>
            <person name="Richter M."/>
            <person name="Achstetter T."/>
            <person name="Glockner F.O."/>
            <person name="Harder J."/>
        </authorList>
    </citation>
    <scope>NUCLEOTIDE SEQUENCE [LARGE SCALE GENOMIC DNA]</scope>
    <source>
        <strain evidence="2 3">SH28</strain>
    </source>
</reference>
<dbReference type="EMBL" id="AMCW01000150">
    <property type="protein sequence ID" value="EKJ99315.1"/>
    <property type="molecule type" value="Genomic_DNA"/>
</dbReference>
<dbReference type="Proteomes" id="UP000007993">
    <property type="component" value="Unassembled WGS sequence"/>
</dbReference>
<dbReference type="AlphaFoldDB" id="K5E0Q7"/>
<evidence type="ECO:0000313" key="2">
    <source>
        <dbReference type="EMBL" id="EKJ99315.1"/>
    </source>
</evidence>
<accession>K5E0Q7</accession>
<feature type="domain" description="Insertion element IS402-like" evidence="1">
    <location>
        <begin position="13"/>
        <end position="54"/>
    </location>
</feature>
<sequence>MDGQRSFDNYRVPDELWEQMEQVLPSYPVSPNGGRPRADLRGVVNAIFDRLRTGDQ</sequence>